<keyword evidence="4 6" id="KW-1133">Transmembrane helix</keyword>
<keyword evidence="5 6" id="KW-0472">Membrane</keyword>
<dbReference type="PANTHER" id="PTHR12483:SF73">
    <property type="entry name" value="COPPER TRANSPORT PROTEIN CTR3"/>
    <property type="match status" value="1"/>
</dbReference>
<evidence type="ECO:0000256" key="5">
    <source>
        <dbReference type="ARBA" id="ARBA00023136"/>
    </source>
</evidence>
<dbReference type="GO" id="GO:0016020">
    <property type="term" value="C:membrane"/>
    <property type="evidence" value="ECO:0007669"/>
    <property type="project" value="UniProtKB-SubCell"/>
</dbReference>
<feature type="transmembrane region" description="Helical" evidence="6">
    <location>
        <begin position="222"/>
        <end position="252"/>
    </location>
</feature>
<dbReference type="KEGG" id="bbrx:BRETT_000959"/>
<evidence type="ECO:0000256" key="2">
    <source>
        <dbReference type="ARBA" id="ARBA00006921"/>
    </source>
</evidence>
<organism evidence="7 8">
    <name type="scientific">Dekkera bruxellensis</name>
    <name type="common">Brettanomyces custersii</name>
    <dbReference type="NCBI Taxonomy" id="5007"/>
    <lineage>
        <taxon>Eukaryota</taxon>
        <taxon>Fungi</taxon>
        <taxon>Dikarya</taxon>
        <taxon>Ascomycota</taxon>
        <taxon>Saccharomycotina</taxon>
        <taxon>Pichiomycetes</taxon>
        <taxon>Pichiales</taxon>
        <taxon>Pichiaceae</taxon>
        <taxon>Brettanomyces</taxon>
    </lineage>
</organism>
<comment type="subcellular location">
    <subcellularLocation>
        <location evidence="1 6">Membrane</location>
        <topology evidence="1 6">Multi-pass membrane protein</topology>
    </subcellularLocation>
</comment>
<reference evidence="7" key="1">
    <citation type="submission" date="2020-10" db="EMBL/GenBank/DDBJ databases">
        <authorList>
            <person name="Palmer J.M."/>
        </authorList>
    </citation>
    <scope>NUCLEOTIDE SEQUENCE</scope>
    <source>
        <strain evidence="7">UCD 2041</strain>
    </source>
</reference>
<protein>
    <recommendedName>
        <fullName evidence="6">Copper transport protein</fullName>
    </recommendedName>
</protein>
<accession>A0A871RBS8</accession>
<dbReference type="GeneID" id="64572884"/>
<dbReference type="Proteomes" id="UP000663131">
    <property type="component" value="Chromosome 8"/>
</dbReference>
<keyword evidence="6" id="KW-0186">Copper</keyword>
<gene>
    <name evidence="7" type="ORF">BRETT_000959</name>
</gene>
<dbReference type="EMBL" id="CP063136">
    <property type="protein sequence ID" value="QOU21238.1"/>
    <property type="molecule type" value="Genomic_DNA"/>
</dbReference>
<sequence length="271" mass="30195">MADISGMSTIGMISTVSSANTMAATTTVSTMMSSMSSMTGMQGMSMSTSNGMHSSMNMGGMSGMASSSSMSGMSMSCTMSMLWNWYTDDVCFISNKWKTTTKAKFDGSCVGVFALLLALNWLRRFMHEYKNECAKLRLSAARVKISSCKTLKSRAKPFIQMNIGRTALMDDLANPFLQVLRHNWLNCISNDHFVLEGNKIYIYQSYLDHTLSCVLSTIEWSVLHVIMLLFMYFNGYIFISCMIGAGVGYFLFQYKAVKPLYGYTSPKRCCV</sequence>
<keyword evidence="6" id="KW-0406">Ion transport</keyword>
<keyword evidence="3 6" id="KW-0812">Transmembrane</keyword>
<dbReference type="AlphaFoldDB" id="A0A871RBS8"/>
<dbReference type="PANTHER" id="PTHR12483">
    <property type="entry name" value="SOLUTE CARRIER FAMILY 31 COPPER TRANSPORTERS"/>
    <property type="match status" value="1"/>
</dbReference>
<evidence type="ECO:0000256" key="1">
    <source>
        <dbReference type="ARBA" id="ARBA00004141"/>
    </source>
</evidence>
<dbReference type="RefSeq" id="XP_041137731.1">
    <property type="nucleotide sequence ID" value="XM_041279517.1"/>
</dbReference>
<dbReference type="GO" id="GO:0005375">
    <property type="term" value="F:copper ion transmembrane transporter activity"/>
    <property type="evidence" value="ECO:0007669"/>
    <property type="project" value="UniProtKB-UniRule"/>
</dbReference>
<evidence type="ECO:0000256" key="6">
    <source>
        <dbReference type="RuleBase" id="RU367022"/>
    </source>
</evidence>
<keyword evidence="6" id="KW-0813">Transport</keyword>
<evidence type="ECO:0000256" key="4">
    <source>
        <dbReference type="ARBA" id="ARBA00022989"/>
    </source>
</evidence>
<name>A0A871RBS8_DEKBR</name>
<comment type="similarity">
    <text evidence="2 6">Belongs to the copper transporter (Ctr) (TC 1.A.56) family. SLC31A subfamily.</text>
</comment>
<proteinExistence type="inferred from homology"/>
<dbReference type="InterPro" id="IPR007274">
    <property type="entry name" value="Cop_transporter"/>
</dbReference>
<dbReference type="Pfam" id="PF04145">
    <property type="entry name" value="Ctr"/>
    <property type="match status" value="1"/>
</dbReference>
<reference evidence="7" key="2">
    <citation type="journal article" name="BMC Genomics">
        <title>New genome assemblies reveal patterns of domestication and adaptation across Brettanomyces (Dekkera) species.</title>
        <authorList>
            <person name="Roach M.J."/>
            <person name="Borneman A.R."/>
        </authorList>
    </citation>
    <scope>NUCLEOTIDE SEQUENCE</scope>
    <source>
        <strain evidence="7">UCD 2041</strain>
    </source>
</reference>
<dbReference type="OrthoDB" id="161814at2759"/>
<keyword evidence="6" id="KW-0187">Copper transport</keyword>
<evidence type="ECO:0000313" key="8">
    <source>
        <dbReference type="Proteomes" id="UP000663131"/>
    </source>
</evidence>
<evidence type="ECO:0000256" key="3">
    <source>
        <dbReference type="ARBA" id="ARBA00022692"/>
    </source>
</evidence>
<evidence type="ECO:0000313" key="7">
    <source>
        <dbReference type="EMBL" id="QOU21238.1"/>
    </source>
</evidence>